<feature type="region of interest" description="Disordered" evidence="1">
    <location>
        <begin position="223"/>
        <end position="252"/>
    </location>
</feature>
<feature type="region of interest" description="Disordered" evidence="1">
    <location>
        <begin position="360"/>
        <end position="459"/>
    </location>
</feature>
<feature type="compositionally biased region" description="Basic and acidic residues" evidence="1">
    <location>
        <begin position="424"/>
        <end position="433"/>
    </location>
</feature>
<keyword evidence="3" id="KW-1185">Reference proteome</keyword>
<feature type="compositionally biased region" description="Basic residues" evidence="1">
    <location>
        <begin position="411"/>
        <end position="423"/>
    </location>
</feature>
<feature type="region of interest" description="Disordered" evidence="1">
    <location>
        <begin position="288"/>
        <end position="322"/>
    </location>
</feature>
<feature type="region of interest" description="Disordered" evidence="1">
    <location>
        <begin position="1"/>
        <end position="203"/>
    </location>
</feature>
<name>A0A8X6Y7N2_9ARAC</name>
<feature type="compositionally biased region" description="Low complexity" evidence="1">
    <location>
        <begin position="166"/>
        <end position="178"/>
    </location>
</feature>
<feature type="compositionally biased region" description="Low complexity" evidence="1">
    <location>
        <begin position="360"/>
        <end position="371"/>
    </location>
</feature>
<evidence type="ECO:0000256" key="1">
    <source>
        <dbReference type="SAM" id="MobiDB-lite"/>
    </source>
</evidence>
<feature type="compositionally biased region" description="Basic residues" evidence="1">
    <location>
        <begin position="43"/>
        <end position="54"/>
    </location>
</feature>
<dbReference type="Proteomes" id="UP000886998">
    <property type="component" value="Unassembled WGS sequence"/>
</dbReference>
<feature type="compositionally biased region" description="Pro residues" evidence="1">
    <location>
        <begin position="129"/>
        <end position="147"/>
    </location>
</feature>
<dbReference type="AlphaFoldDB" id="A0A8X6Y7N2"/>
<feature type="compositionally biased region" description="Basic residues" evidence="1">
    <location>
        <begin position="69"/>
        <end position="81"/>
    </location>
</feature>
<sequence>MSWGRADAVGRQGLARAPVHPGGETAACPRHNPPKAIQITARRTARGPGPKRKGPGIPGKVRENPERWKMRRPGRAPGRFKARAEQQEPGFGGAGKFADGRAGSRGAPPPPRPGSDSIRPGCRGARPKPGAPAPLPRNQNPRPPAAPPASDRPTSQSDSTAPSMPGGAAAVARAIGRGQQQGGTGDDRDQPTRKDEQGARVMSAKAHAVATACHCAIFPAVAAPRPGGEKKGAAPRRPPGPPGQKGRPGAPTRVGFPFWRTGRVARCSQAAGAARAARSIATVDAAYGHGKGAGRGPRRGFWQKGRGPSSGVQLGQPDRPGVVDLFPYTPGPGGPGLRKNRRARSAPACPAAAAGRCQPALRPLGPPAAIRPRSRGRPPARAPCPWGAGGPAFSGFSRSSQARAGMGQGARRGRMAGRRKNREKGRVWAERGRGGGPKTADVAPGPSRGLRACRGGPCI</sequence>
<dbReference type="EMBL" id="BMAV01015588">
    <property type="protein sequence ID" value="GFY65623.1"/>
    <property type="molecule type" value="Genomic_DNA"/>
</dbReference>
<organism evidence="2 3">
    <name type="scientific">Trichonephila inaurata madagascariensis</name>
    <dbReference type="NCBI Taxonomy" id="2747483"/>
    <lineage>
        <taxon>Eukaryota</taxon>
        <taxon>Metazoa</taxon>
        <taxon>Ecdysozoa</taxon>
        <taxon>Arthropoda</taxon>
        <taxon>Chelicerata</taxon>
        <taxon>Arachnida</taxon>
        <taxon>Araneae</taxon>
        <taxon>Araneomorphae</taxon>
        <taxon>Entelegynae</taxon>
        <taxon>Araneoidea</taxon>
        <taxon>Nephilidae</taxon>
        <taxon>Trichonephila</taxon>
        <taxon>Trichonephila inaurata</taxon>
    </lineage>
</organism>
<comment type="caution">
    <text evidence="2">The sequence shown here is derived from an EMBL/GenBank/DDBJ whole genome shotgun (WGS) entry which is preliminary data.</text>
</comment>
<feature type="compositionally biased region" description="Low complexity" evidence="1">
    <location>
        <begin position="114"/>
        <end position="128"/>
    </location>
</feature>
<feature type="compositionally biased region" description="Basic and acidic residues" evidence="1">
    <location>
        <begin position="185"/>
        <end position="198"/>
    </location>
</feature>
<evidence type="ECO:0000313" key="3">
    <source>
        <dbReference type="Proteomes" id="UP000886998"/>
    </source>
</evidence>
<feature type="compositionally biased region" description="Polar residues" evidence="1">
    <location>
        <begin position="152"/>
        <end position="162"/>
    </location>
</feature>
<protein>
    <submittedName>
        <fullName evidence="2">Uncharacterized protein</fullName>
    </submittedName>
</protein>
<accession>A0A8X6Y7N2</accession>
<reference evidence="2" key="1">
    <citation type="submission" date="2020-08" db="EMBL/GenBank/DDBJ databases">
        <title>Multicomponent nature underlies the extraordinary mechanical properties of spider dragline silk.</title>
        <authorList>
            <person name="Kono N."/>
            <person name="Nakamura H."/>
            <person name="Mori M."/>
            <person name="Yoshida Y."/>
            <person name="Ohtoshi R."/>
            <person name="Malay A.D."/>
            <person name="Moran D.A.P."/>
            <person name="Tomita M."/>
            <person name="Numata K."/>
            <person name="Arakawa K."/>
        </authorList>
    </citation>
    <scope>NUCLEOTIDE SEQUENCE</scope>
</reference>
<proteinExistence type="predicted"/>
<evidence type="ECO:0000313" key="2">
    <source>
        <dbReference type="EMBL" id="GFY65623.1"/>
    </source>
</evidence>
<gene>
    <name evidence="2" type="ORF">TNIN_93651</name>
</gene>